<dbReference type="PANTHER" id="PTHR43104:SF4">
    <property type="entry name" value="L-2-HYDROXYGLUTARATE DEHYDROGENASE, MITOCHONDRIAL"/>
    <property type="match status" value="1"/>
</dbReference>
<dbReference type="Gene3D" id="3.50.50.60">
    <property type="entry name" value="FAD/NAD(P)-binding domain"/>
    <property type="match status" value="1"/>
</dbReference>
<dbReference type="AlphaFoldDB" id="A0A0D7A7M7"/>
<dbReference type="InterPro" id="IPR006076">
    <property type="entry name" value="FAD-dep_OxRdtase"/>
</dbReference>
<name>A0A0D7A7M7_9AGAR</name>
<evidence type="ECO:0000256" key="4">
    <source>
        <dbReference type="ARBA" id="ARBA00023002"/>
    </source>
</evidence>
<keyword evidence="2" id="KW-0285">Flavoprotein</keyword>
<feature type="domain" description="FAD dependent oxidoreductase" evidence="9">
    <location>
        <begin position="27"/>
        <end position="405"/>
    </location>
</feature>
<dbReference type="PANTHER" id="PTHR43104">
    <property type="entry name" value="L-2-HYDROXYGLUTARATE DEHYDROGENASE, MITOCHONDRIAL"/>
    <property type="match status" value="1"/>
</dbReference>
<evidence type="ECO:0000259" key="9">
    <source>
        <dbReference type="Pfam" id="PF01266"/>
    </source>
</evidence>
<evidence type="ECO:0000256" key="1">
    <source>
        <dbReference type="ARBA" id="ARBA00001974"/>
    </source>
</evidence>
<comment type="similarity">
    <text evidence="6">Belongs to the L2HGDH family.</text>
</comment>
<organism evidence="10 11">
    <name type="scientific">Fistulina hepatica ATCC 64428</name>
    <dbReference type="NCBI Taxonomy" id="1128425"/>
    <lineage>
        <taxon>Eukaryota</taxon>
        <taxon>Fungi</taxon>
        <taxon>Dikarya</taxon>
        <taxon>Basidiomycota</taxon>
        <taxon>Agaricomycotina</taxon>
        <taxon>Agaricomycetes</taxon>
        <taxon>Agaricomycetidae</taxon>
        <taxon>Agaricales</taxon>
        <taxon>Fistulinaceae</taxon>
        <taxon>Fistulina</taxon>
    </lineage>
</organism>
<dbReference type="Gene3D" id="3.30.9.10">
    <property type="entry name" value="D-Amino Acid Oxidase, subunit A, domain 2"/>
    <property type="match status" value="1"/>
</dbReference>
<evidence type="ECO:0000256" key="3">
    <source>
        <dbReference type="ARBA" id="ARBA00022827"/>
    </source>
</evidence>
<dbReference type="SUPFAM" id="SSF51905">
    <property type="entry name" value="FAD/NAD(P)-binding domain"/>
    <property type="match status" value="1"/>
</dbReference>
<evidence type="ECO:0000256" key="6">
    <source>
        <dbReference type="ARBA" id="ARBA00037941"/>
    </source>
</evidence>
<evidence type="ECO:0000313" key="10">
    <source>
        <dbReference type="EMBL" id="KIY45916.1"/>
    </source>
</evidence>
<keyword evidence="4" id="KW-0560">Oxidoreductase</keyword>
<evidence type="ECO:0000256" key="5">
    <source>
        <dbReference type="ARBA" id="ARBA00036066"/>
    </source>
</evidence>
<evidence type="ECO:0000313" key="11">
    <source>
        <dbReference type="Proteomes" id="UP000054144"/>
    </source>
</evidence>
<evidence type="ECO:0000256" key="7">
    <source>
        <dbReference type="ARBA" id="ARBA00038878"/>
    </source>
</evidence>
<dbReference type="GO" id="GO:0047545">
    <property type="term" value="F:(S)-2-hydroxyglutarate dehydrogenase activity"/>
    <property type="evidence" value="ECO:0007669"/>
    <property type="project" value="UniProtKB-EC"/>
</dbReference>
<comment type="catalytic activity">
    <reaction evidence="5">
        <text>(S)-2-hydroxyglutarate + A = 2-oxoglutarate + AH2</text>
        <dbReference type="Rhea" id="RHEA:21252"/>
        <dbReference type="ChEBI" id="CHEBI:13193"/>
        <dbReference type="ChEBI" id="CHEBI:16782"/>
        <dbReference type="ChEBI" id="CHEBI:16810"/>
        <dbReference type="ChEBI" id="CHEBI:17499"/>
        <dbReference type="EC" id="1.1.99.2"/>
    </reaction>
</comment>
<proteinExistence type="inferred from homology"/>
<keyword evidence="11" id="KW-1185">Reference proteome</keyword>
<dbReference type="EC" id="1.1.99.2" evidence="7"/>
<sequence>MFPVRGLTVALNGLGRYKYKTPDALVDYLVVGGGVVGLAIAQRLSSHFPEKMTFLVERHESAGEETSSRNSEVIHSGLYYAPDSLKTRLCIRGRELLYERCCANSLPHRKLGKLVVATNKVQHQYLRSLHHKAKLLSQQFHGKHPLHVPTQLISGDEARGMEPDLSPDVIAALWSPETGIVDSHALMESLERDIGNAESGQFVYSTEAVRIDSHPDAGWTVNTLINVAGLSAPLVLNAILPLEKRLPMYFARGSYASYHGPGVSNVKHLIYPCPAAAQAFHGLGTHLTLDMNGKIKFGPDVEWISPPSSSEDSVDFWKKYLVPDSTKLEEMHRAVTQYLPGVSIEGMEPDYVGIRPKIAPPGSGFQDFVIRLDADRSGKRPMLSLLGIESPGLTASLALAEHIVDNVLHVD</sequence>
<dbReference type="EMBL" id="KN882045">
    <property type="protein sequence ID" value="KIY45916.1"/>
    <property type="molecule type" value="Genomic_DNA"/>
</dbReference>
<reference evidence="10 11" key="1">
    <citation type="journal article" date="2015" name="Fungal Genet. Biol.">
        <title>Evolution of novel wood decay mechanisms in Agaricales revealed by the genome sequences of Fistulina hepatica and Cylindrobasidium torrendii.</title>
        <authorList>
            <person name="Floudas D."/>
            <person name="Held B.W."/>
            <person name="Riley R."/>
            <person name="Nagy L.G."/>
            <person name="Koehler G."/>
            <person name="Ransdell A.S."/>
            <person name="Younus H."/>
            <person name="Chow J."/>
            <person name="Chiniquy J."/>
            <person name="Lipzen A."/>
            <person name="Tritt A."/>
            <person name="Sun H."/>
            <person name="Haridas S."/>
            <person name="LaButti K."/>
            <person name="Ohm R.A."/>
            <person name="Kues U."/>
            <person name="Blanchette R.A."/>
            <person name="Grigoriev I.V."/>
            <person name="Minto R.E."/>
            <person name="Hibbett D.S."/>
        </authorList>
    </citation>
    <scope>NUCLEOTIDE SEQUENCE [LARGE SCALE GENOMIC DNA]</scope>
    <source>
        <strain evidence="10 11">ATCC 64428</strain>
    </source>
</reference>
<dbReference type="Proteomes" id="UP000054144">
    <property type="component" value="Unassembled WGS sequence"/>
</dbReference>
<dbReference type="InterPro" id="IPR036188">
    <property type="entry name" value="FAD/NAD-bd_sf"/>
</dbReference>
<dbReference type="Pfam" id="PF01266">
    <property type="entry name" value="DAO"/>
    <property type="match status" value="1"/>
</dbReference>
<comment type="cofactor">
    <cofactor evidence="1">
        <name>FAD</name>
        <dbReference type="ChEBI" id="CHEBI:57692"/>
    </cofactor>
</comment>
<accession>A0A0D7A7M7</accession>
<evidence type="ECO:0000256" key="2">
    <source>
        <dbReference type="ARBA" id="ARBA00022630"/>
    </source>
</evidence>
<evidence type="ECO:0000256" key="8">
    <source>
        <dbReference type="ARBA" id="ARBA00041137"/>
    </source>
</evidence>
<gene>
    <name evidence="10" type="ORF">FISHEDRAFT_66698</name>
</gene>
<dbReference type="OrthoDB" id="498204at2759"/>
<protein>
    <recommendedName>
        <fullName evidence="8">L-2-hydroxyglutarate dehydrogenase, mitochondrial</fullName>
        <ecNumber evidence="7">1.1.99.2</ecNumber>
    </recommendedName>
</protein>
<keyword evidence="3" id="KW-0274">FAD</keyword>